<accession>A0A6C0KWR9</accession>
<name>A0A6C0KWR9_9ZZZZ</name>
<evidence type="ECO:0000313" key="1">
    <source>
        <dbReference type="EMBL" id="QHU20934.1"/>
    </source>
</evidence>
<dbReference type="AlphaFoldDB" id="A0A6C0KWR9"/>
<organism evidence="1">
    <name type="scientific">viral metagenome</name>
    <dbReference type="NCBI Taxonomy" id="1070528"/>
    <lineage>
        <taxon>unclassified sequences</taxon>
        <taxon>metagenomes</taxon>
        <taxon>organismal metagenomes</taxon>
    </lineage>
</organism>
<dbReference type="EMBL" id="MN740976">
    <property type="protein sequence ID" value="QHU20934.1"/>
    <property type="molecule type" value="Genomic_DNA"/>
</dbReference>
<protein>
    <submittedName>
        <fullName evidence="1">Uncharacterized protein</fullName>
    </submittedName>
</protein>
<sequence length="121" mass="13742">MDDVAPAFRPVAKSVINVNQPLTSNVINISTPQSPGFMQLVQKISMMTPSEQVFMETIVSIMNLGDAKHRMIMIQDIHTYVLSVRIKSDIEQCKKLVENNKKRKAETSFEYPEITCPTEKK</sequence>
<proteinExistence type="predicted"/>
<reference evidence="1" key="1">
    <citation type="journal article" date="2020" name="Nature">
        <title>Giant virus diversity and host interactions through global metagenomics.</title>
        <authorList>
            <person name="Schulz F."/>
            <person name="Roux S."/>
            <person name="Paez-Espino D."/>
            <person name="Jungbluth S."/>
            <person name="Walsh D.A."/>
            <person name="Denef V.J."/>
            <person name="McMahon K.D."/>
            <person name="Konstantinidis K.T."/>
            <person name="Eloe-Fadrosh E.A."/>
            <person name="Kyrpides N.C."/>
            <person name="Woyke T."/>
        </authorList>
    </citation>
    <scope>NUCLEOTIDE SEQUENCE</scope>
    <source>
        <strain evidence="1">GVMAG-S-3300013094-100</strain>
    </source>
</reference>